<reference evidence="1" key="1">
    <citation type="submission" date="2020-08" db="EMBL/GenBank/DDBJ databases">
        <title>Multicomponent nature underlies the extraordinary mechanical properties of spider dragline silk.</title>
        <authorList>
            <person name="Kono N."/>
            <person name="Nakamura H."/>
            <person name="Mori M."/>
            <person name="Yoshida Y."/>
            <person name="Ohtoshi R."/>
            <person name="Malay A.D."/>
            <person name="Moran D.A.P."/>
            <person name="Tomita M."/>
            <person name="Numata K."/>
            <person name="Arakawa K."/>
        </authorList>
    </citation>
    <scope>NUCLEOTIDE SEQUENCE</scope>
</reference>
<dbReference type="EMBL" id="BMAV01014466">
    <property type="protein sequence ID" value="GFY62900.1"/>
    <property type="molecule type" value="Genomic_DNA"/>
</dbReference>
<proteinExistence type="predicted"/>
<organism evidence="1 2">
    <name type="scientific">Trichonephila inaurata madagascariensis</name>
    <dbReference type="NCBI Taxonomy" id="2747483"/>
    <lineage>
        <taxon>Eukaryota</taxon>
        <taxon>Metazoa</taxon>
        <taxon>Ecdysozoa</taxon>
        <taxon>Arthropoda</taxon>
        <taxon>Chelicerata</taxon>
        <taxon>Arachnida</taxon>
        <taxon>Araneae</taxon>
        <taxon>Araneomorphae</taxon>
        <taxon>Entelegynae</taxon>
        <taxon>Araneoidea</taxon>
        <taxon>Nephilidae</taxon>
        <taxon>Trichonephila</taxon>
        <taxon>Trichonephila inaurata</taxon>
    </lineage>
</organism>
<name>A0A8X7CE65_9ARAC</name>
<comment type="caution">
    <text evidence="1">The sequence shown here is derived from an EMBL/GenBank/DDBJ whole genome shotgun (WGS) entry which is preliminary data.</text>
</comment>
<gene>
    <name evidence="1" type="ORF">TNIN_264941</name>
</gene>
<dbReference type="AlphaFoldDB" id="A0A8X7CE65"/>
<evidence type="ECO:0000313" key="1">
    <source>
        <dbReference type="EMBL" id="GFY62900.1"/>
    </source>
</evidence>
<evidence type="ECO:0000313" key="2">
    <source>
        <dbReference type="Proteomes" id="UP000886998"/>
    </source>
</evidence>
<protein>
    <submittedName>
        <fullName evidence="1">Uncharacterized protein</fullName>
    </submittedName>
</protein>
<sequence length="95" mass="10707">MPSTRGARFQPLYDSPSSSPERFWSRVTMWEKESFIEMGCSIVKNSTKGEKNVLEGRMDLLAQCPDHPTKDKAIKKIDKRNVRVFSLGTSGQSLG</sequence>
<keyword evidence="2" id="KW-1185">Reference proteome</keyword>
<dbReference type="Proteomes" id="UP000886998">
    <property type="component" value="Unassembled WGS sequence"/>
</dbReference>
<accession>A0A8X7CE65</accession>